<evidence type="ECO:0000313" key="1">
    <source>
        <dbReference type="EMBL" id="RRJ28652.1"/>
    </source>
</evidence>
<dbReference type="AlphaFoldDB" id="A0A3P3R598"/>
<keyword evidence="2" id="KW-1185">Reference proteome</keyword>
<proteinExistence type="predicted"/>
<evidence type="ECO:0000313" key="2">
    <source>
        <dbReference type="Proteomes" id="UP000282322"/>
    </source>
</evidence>
<accession>A0A3P3R598</accession>
<protein>
    <submittedName>
        <fullName evidence="1">Uncharacterized protein</fullName>
    </submittedName>
</protein>
<sequence length="62" mass="6629">MAIEDVDIMADPDRLVSFDLGSFSKDDEITVTVDGETFSGPITRIDTCDILLAVNGEASHAV</sequence>
<gene>
    <name evidence="1" type="ORF">EIK79_15290</name>
</gene>
<name>A0A3P3R598_9EURY</name>
<comment type="caution">
    <text evidence="1">The sequence shown here is derived from an EMBL/GenBank/DDBJ whole genome shotgun (WGS) entry which is preliminary data.</text>
</comment>
<reference evidence="1 2" key="1">
    <citation type="submission" date="2018-11" db="EMBL/GenBank/DDBJ databases">
        <title>Taxonoimc description of Halomarina strain SPP-AMP-1.</title>
        <authorList>
            <person name="Pal Y."/>
            <person name="Srinivasana K."/>
            <person name="Verma A."/>
            <person name="Kumar P."/>
        </authorList>
    </citation>
    <scope>NUCLEOTIDE SEQUENCE [LARGE SCALE GENOMIC DNA]</scope>
    <source>
        <strain evidence="1 2">SPP-AMP-1</strain>
    </source>
</reference>
<dbReference type="EMBL" id="RRCH01000034">
    <property type="protein sequence ID" value="RRJ28652.1"/>
    <property type="molecule type" value="Genomic_DNA"/>
</dbReference>
<feature type="non-terminal residue" evidence="1">
    <location>
        <position position="62"/>
    </location>
</feature>
<dbReference type="Proteomes" id="UP000282322">
    <property type="component" value="Unassembled WGS sequence"/>
</dbReference>
<dbReference type="RefSeq" id="WP_148094154.1">
    <property type="nucleotide sequence ID" value="NZ_RRCH01000034.1"/>
</dbReference>
<organism evidence="1 2">
    <name type="scientific">Halocatena pleomorpha</name>
    <dbReference type="NCBI Taxonomy" id="1785090"/>
    <lineage>
        <taxon>Archaea</taxon>
        <taxon>Methanobacteriati</taxon>
        <taxon>Methanobacteriota</taxon>
        <taxon>Stenosarchaea group</taxon>
        <taxon>Halobacteria</taxon>
        <taxon>Halobacteriales</taxon>
        <taxon>Natronomonadaceae</taxon>
        <taxon>Halocatena</taxon>
    </lineage>
</organism>